<reference evidence="1 2" key="1">
    <citation type="journal article" date="2016" name="Sci. Rep.">
        <title>Metabolic traits of an uncultured archaeal lineage -MSBL1- from brine pools of the Red Sea.</title>
        <authorList>
            <person name="Mwirichia R."/>
            <person name="Alam I."/>
            <person name="Rashid M."/>
            <person name="Vinu M."/>
            <person name="Ba-Alawi W."/>
            <person name="Anthony Kamau A."/>
            <person name="Kamanda Ngugi D."/>
            <person name="Goker M."/>
            <person name="Klenk H.P."/>
            <person name="Bajic V."/>
            <person name="Stingl U."/>
        </authorList>
    </citation>
    <scope>NUCLEOTIDE SEQUENCE [LARGE SCALE GENOMIC DNA]</scope>
    <source>
        <strain evidence="1">SCGC-AAA261O19</strain>
    </source>
</reference>
<sequence>MLVFPLKKITAPRRLKYELGPKWTRSSDSLYFPVISARIMKGDGTYSEKLLSFILDSGAMMSVLSKKLAEHLNLETFGKCEISGAVLKKECRIPAKLSKIKMKLVDERGKLSPELNLTAAVPEIDEVPSVISLNDLMGRFEISMNSREKKINFILFEENSTS</sequence>
<dbReference type="Gene3D" id="2.40.70.10">
    <property type="entry name" value="Acid Proteases"/>
    <property type="match status" value="1"/>
</dbReference>
<dbReference type="InterPro" id="IPR021109">
    <property type="entry name" value="Peptidase_aspartic_dom_sf"/>
</dbReference>
<evidence type="ECO:0008006" key="3">
    <source>
        <dbReference type="Google" id="ProtNLM"/>
    </source>
</evidence>
<accession>A0A133VC10</accession>
<dbReference type="EMBL" id="LHYB01000055">
    <property type="protein sequence ID" value="KXB03955.1"/>
    <property type="molecule type" value="Genomic_DNA"/>
</dbReference>
<dbReference type="Proteomes" id="UP000070076">
    <property type="component" value="Unassembled WGS sequence"/>
</dbReference>
<keyword evidence="2" id="KW-1185">Reference proteome</keyword>
<evidence type="ECO:0000313" key="1">
    <source>
        <dbReference type="EMBL" id="KXB03955.1"/>
    </source>
</evidence>
<gene>
    <name evidence="1" type="ORF">AKJ48_03560</name>
</gene>
<protein>
    <recommendedName>
        <fullName evidence="3">Peptidase A2 domain-containing protein</fullName>
    </recommendedName>
</protein>
<proteinExistence type="predicted"/>
<evidence type="ECO:0000313" key="2">
    <source>
        <dbReference type="Proteomes" id="UP000070076"/>
    </source>
</evidence>
<comment type="caution">
    <text evidence="1">The sequence shown here is derived from an EMBL/GenBank/DDBJ whole genome shotgun (WGS) entry which is preliminary data.</text>
</comment>
<organism evidence="1 2">
    <name type="scientific">candidate division MSBL1 archaeon SCGC-AAA261O19</name>
    <dbReference type="NCBI Taxonomy" id="1698277"/>
    <lineage>
        <taxon>Archaea</taxon>
        <taxon>Methanobacteriati</taxon>
        <taxon>Methanobacteriota</taxon>
        <taxon>candidate division MSBL1</taxon>
    </lineage>
</organism>
<dbReference type="AlphaFoldDB" id="A0A133VC10"/>
<name>A0A133VC10_9EURY</name>